<dbReference type="Proteomes" id="UP000274920">
    <property type="component" value="Unassembled WGS sequence"/>
</dbReference>
<protein>
    <submittedName>
        <fullName evidence="6">LysR family transcriptional regulator</fullName>
    </submittedName>
</protein>
<dbReference type="GO" id="GO:0003677">
    <property type="term" value="F:DNA binding"/>
    <property type="evidence" value="ECO:0007669"/>
    <property type="project" value="UniProtKB-KW"/>
</dbReference>
<dbReference type="EMBL" id="RHJS01000002">
    <property type="protein sequence ID" value="RRK33078.1"/>
    <property type="molecule type" value="Genomic_DNA"/>
</dbReference>
<dbReference type="CDD" id="cd05466">
    <property type="entry name" value="PBP2_LTTR_substrate"/>
    <property type="match status" value="1"/>
</dbReference>
<evidence type="ECO:0000313" key="6">
    <source>
        <dbReference type="EMBL" id="RRK33078.1"/>
    </source>
</evidence>
<dbReference type="PANTHER" id="PTHR30346:SF28">
    <property type="entry name" value="HTH-TYPE TRANSCRIPTIONAL REGULATOR CYNR"/>
    <property type="match status" value="1"/>
</dbReference>
<dbReference type="InterPro" id="IPR000847">
    <property type="entry name" value="LysR_HTH_N"/>
</dbReference>
<keyword evidence="2" id="KW-0805">Transcription regulation</keyword>
<dbReference type="InterPro" id="IPR036390">
    <property type="entry name" value="WH_DNA-bd_sf"/>
</dbReference>
<dbReference type="FunFam" id="1.10.10.10:FF:000001">
    <property type="entry name" value="LysR family transcriptional regulator"/>
    <property type="match status" value="1"/>
</dbReference>
<dbReference type="PRINTS" id="PR00039">
    <property type="entry name" value="HTHLYSR"/>
</dbReference>
<dbReference type="PANTHER" id="PTHR30346">
    <property type="entry name" value="TRANSCRIPTIONAL DUAL REGULATOR HCAR-RELATED"/>
    <property type="match status" value="1"/>
</dbReference>
<dbReference type="SUPFAM" id="SSF53850">
    <property type="entry name" value="Periplasmic binding protein-like II"/>
    <property type="match status" value="1"/>
</dbReference>
<dbReference type="InterPro" id="IPR036388">
    <property type="entry name" value="WH-like_DNA-bd_sf"/>
</dbReference>
<evidence type="ECO:0000313" key="7">
    <source>
        <dbReference type="Proteomes" id="UP000274920"/>
    </source>
</evidence>
<dbReference type="SUPFAM" id="SSF46785">
    <property type="entry name" value="Winged helix' DNA-binding domain"/>
    <property type="match status" value="1"/>
</dbReference>
<keyword evidence="3" id="KW-0238">DNA-binding</keyword>
<keyword evidence="7" id="KW-1185">Reference proteome</keyword>
<comment type="similarity">
    <text evidence="1">Belongs to the LysR transcriptional regulatory family.</text>
</comment>
<dbReference type="InterPro" id="IPR005119">
    <property type="entry name" value="LysR_subst-bd"/>
</dbReference>
<dbReference type="GO" id="GO:0003700">
    <property type="term" value="F:DNA-binding transcription factor activity"/>
    <property type="evidence" value="ECO:0007669"/>
    <property type="project" value="InterPro"/>
</dbReference>
<dbReference type="Gene3D" id="1.10.10.10">
    <property type="entry name" value="Winged helix-like DNA-binding domain superfamily/Winged helix DNA-binding domain"/>
    <property type="match status" value="1"/>
</dbReference>
<evidence type="ECO:0000256" key="3">
    <source>
        <dbReference type="ARBA" id="ARBA00023125"/>
    </source>
</evidence>
<organism evidence="6 7">
    <name type="scientific">Schaedlerella arabinosiphila</name>
    <dbReference type="NCBI Taxonomy" id="2044587"/>
    <lineage>
        <taxon>Bacteria</taxon>
        <taxon>Bacillati</taxon>
        <taxon>Bacillota</taxon>
        <taxon>Clostridia</taxon>
        <taxon>Lachnospirales</taxon>
        <taxon>Lachnospiraceae</taxon>
        <taxon>Schaedlerella</taxon>
    </lineage>
</organism>
<name>A0A3R8JPR1_9FIRM</name>
<proteinExistence type="inferred from homology"/>
<evidence type="ECO:0000256" key="2">
    <source>
        <dbReference type="ARBA" id="ARBA00023015"/>
    </source>
</evidence>
<dbReference type="AlphaFoldDB" id="A0A3R8JPR1"/>
<evidence type="ECO:0000259" key="5">
    <source>
        <dbReference type="PROSITE" id="PS50931"/>
    </source>
</evidence>
<dbReference type="Pfam" id="PF00126">
    <property type="entry name" value="HTH_1"/>
    <property type="match status" value="1"/>
</dbReference>
<gene>
    <name evidence="6" type="ORF">EBB54_18335</name>
</gene>
<dbReference type="RefSeq" id="WP_125128440.1">
    <property type="nucleotide sequence ID" value="NZ_RHJS01000002.1"/>
</dbReference>
<comment type="caution">
    <text evidence="6">The sequence shown here is derived from an EMBL/GenBank/DDBJ whole genome shotgun (WGS) entry which is preliminary data.</text>
</comment>
<keyword evidence="4" id="KW-0804">Transcription</keyword>
<dbReference type="PROSITE" id="PS50931">
    <property type="entry name" value="HTH_LYSR"/>
    <property type="match status" value="1"/>
</dbReference>
<sequence>MELMQIRYFLEAANTKHMTNSAKNLHITQPALTQAIRRLENDLGVPLFTAKGRNIVLTEYGKYLQKKLEPLMAQIDDIPEQLRMMVALEGETIHMNVLAASGLVMEAIIEYKKEHEDINFQLQQNSESELYDIAVKTKLFYQAVNEENSFTCAEEIYLAVPRNGKYKKRESVCLDEVAEEGFISLLGSREFRYICDRFCQHAGFTPKIIFESDNPSAVKNMIAANMGIGFWPEFTWGSIENEHVRLLKIEEPVCQRDIIINYNRNKMDSQNVIDFYGFLTEFFKCRKLCSMQPASQ</sequence>
<dbReference type="Pfam" id="PF03466">
    <property type="entry name" value="LysR_substrate"/>
    <property type="match status" value="1"/>
</dbReference>
<dbReference type="GO" id="GO:0032993">
    <property type="term" value="C:protein-DNA complex"/>
    <property type="evidence" value="ECO:0007669"/>
    <property type="project" value="TreeGrafter"/>
</dbReference>
<accession>A0A3R8JPR1</accession>
<feature type="domain" description="HTH lysR-type" evidence="5">
    <location>
        <begin position="1"/>
        <end position="58"/>
    </location>
</feature>
<evidence type="ECO:0000256" key="4">
    <source>
        <dbReference type="ARBA" id="ARBA00023163"/>
    </source>
</evidence>
<evidence type="ECO:0000256" key="1">
    <source>
        <dbReference type="ARBA" id="ARBA00009437"/>
    </source>
</evidence>
<reference evidence="6" key="1">
    <citation type="submission" date="2018-10" db="EMBL/GenBank/DDBJ databases">
        <title>Schaedlerella arabinophila gen. nov. sp. nov., isolated from the mouse intestinal tract and comparative analysis with the genome of the closely related altered Schaedler flora strain ASF502.</title>
        <authorList>
            <person name="Miyake S."/>
            <person name="Soh M."/>
            <person name="Seedorf H."/>
        </authorList>
    </citation>
    <scope>NUCLEOTIDE SEQUENCE [LARGE SCALE GENOMIC DNA]</scope>
    <source>
        <strain evidence="6">DSM 106076</strain>
    </source>
</reference>
<dbReference type="Gene3D" id="3.40.190.290">
    <property type="match status" value="1"/>
</dbReference>